<dbReference type="EMBL" id="SOEZ01000063">
    <property type="protein sequence ID" value="TFB48445.1"/>
    <property type="molecule type" value="Genomic_DNA"/>
</dbReference>
<proteinExistence type="predicted"/>
<evidence type="ECO:0000313" key="2">
    <source>
        <dbReference type="EMBL" id="TFB48445.1"/>
    </source>
</evidence>
<name>A0A4R8UDJ0_9MICO</name>
<evidence type="ECO:0008006" key="4">
    <source>
        <dbReference type="Google" id="ProtNLM"/>
    </source>
</evidence>
<keyword evidence="3" id="KW-1185">Reference proteome</keyword>
<feature type="compositionally biased region" description="Acidic residues" evidence="1">
    <location>
        <begin position="1"/>
        <end position="14"/>
    </location>
</feature>
<evidence type="ECO:0000313" key="3">
    <source>
        <dbReference type="Proteomes" id="UP000297866"/>
    </source>
</evidence>
<protein>
    <recommendedName>
        <fullName evidence="4">Type IV toxin-antitoxin system AbiEi family antitoxin domain-containing protein</fullName>
    </recommendedName>
</protein>
<comment type="caution">
    <text evidence="2">The sequence shown here is derived from an EMBL/GenBank/DDBJ whole genome shotgun (WGS) entry which is preliminary data.</text>
</comment>
<feature type="region of interest" description="Disordered" evidence="1">
    <location>
        <begin position="1"/>
        <end position="49"/>
    </location>
</feature>
<organism evidence="2 3">
    <name type="scientific">Cryobacterium tagatosivorans</name>
    <dbReference type="NCBI Taxonomy" id="1259199"/>
    <lineage>
        <taxon>Bacteria</taxon>
        <taxon>Bacillati</taxon>
        <taxon>Actinomycetota</taxon>
        <taxon>Actinomycetes</taxon>
        <taxon>Micrococcales</taxon>
        <taxon>Microbacteriaceae</taxon>
        <taxon>Cryobacterium</taxon>
    </lineage>
</organism>
<dbReference type="RefSeq" id="WP_134491766.1">
    <property type="nucleotide sequence ID" value="NZ_SOEZ01000063.1"/>
</dbReference>
<sequence length="366" mass="40581">MLEPNDLEPNDLEPNDLAPNNPGRNEPKTNDTEPNDTQPTDTEPNDAGALTDGLVLASDLSGAFGADLRLRRLAQSGHLHRFYRGQYVVAARWREFTRDQKYELRVRGAALARGGSLPVSHQSAAVLWGLPILVPWPREVHFLIERAAGGRSDPGIRKHAVGIHAADLTERDGVLLTTVARTVVDLAATMDLKSAVAAVDRALAVDRFGRVLPLTTKAELLDTWQRMLPFRGSVRARAIIEFGTHLSGSSSESGSRVNIALSGFPDPELQHRFQVDGRDVETDFFWRDYDSVGECDGTGKYFDPVMLRGRTPAEAVYAEKLREDGIRRQVRGFTRWDTATGLNQYRLRARLLQLGLPTGRSRLIRG</sequence>
<reference evidence="2 3" key="1">
    <citation type="submission" date="2019-03" db="EMBL/GenBank/DDBJ databases">
        <title>Genomics of glacier-inhabiting Cryobacterium strains.</title>
        <authorList>
            <person name="Liu Q."/>
            <person name="Xin Y.-H."/>
        </authorList>
    </citation>
    <scope>NUCLEOTIDE SEQUENCE [LARGE SCALE GENOMIC DNA]</scope>
    <source>
        <strain evidence="2 3">Sr47</strain>
    </source>
</reference>
<dbReference type="OrthoDB" id="5517693at2"/>
<accession>A0A4R8UDJ0</accession>
<dbReference type="AlphaFoldDB" id="A0A4R8UDJ0"/>
<dbReference type="Proteomes" id="UP000297866">
    <property type="component" value="Unassembled WGS sequence"/>
</dbReference>
<gene>
    <name evidence="2" type="ORF">E3O23_13330</name>
</gene>
<evidence type="ECO:0000256" key="1">
    <source>
        <dbReference type="SAM" id="MobiDB-lite"/>
    </source>
</evidence>